<keyword evidence="3" id="KW-1185">Reference proteome</keyword>
<feature type="region of interest" description="Disordered" evidence="1">
    <location>
        <begin position="1"/>
        <end position="28"/>
    </location>
</feature>
<accession>A0A1H6B2Z7</accession>
<proteinExistence type="predicted"/>
<sequence>MATKKVAVKKTAAKKAPAKASSAAASSAASALTSQPTSKLQAATQAQLYLATDDAWSARYWNDGDLHAMERKLFG</sequence>
<gene>
    <name evidence="2" type="ORF">SAMN05421819_3479</name>
</gene>
<name>A0A1H6B2Z7_9BACT</name>
<feature type="compositionally biased region" description="Low complexity" evidence="1">
    <location>
        <begin position="18"/>
        <end position="28"/>
    </location>
</feature>
<reference evidence="2 3" key="1">
    <citation type="submission" date="2016-10" db="EMBL/GenBank/DDBJ databases">
        <authorList>
            <person name="de Groot N.N."/>
        </authorList>
    </citation>
    <scope>NUCLEOTIDE SEQUENCE [LARGE SCALE GENOMIC DNA]</scope>
    <source>
        <strain evidence="2 3">DSM 22489</strain>
    </source>
</reference>
<protein>
    <submittedName>
        <fullName evidence="2">Uncharacterized protein</fullName>
    </submittedName>
</protein>
<feature type="compositionally biased region" description="Basic residues" evidence="1">
    <location>
        <begin position="1"/>
        <end position="17"/>
    </location>
</feature>
<evidence type="ECO:0000313" key="2">
    <source>
        <dbReference type="EMBL" id="SEG55218.1"/>
    </source>
</evidence>
<organism evidence="2 3">
    <name type="scientific">Bryocella elongata</name>
    <dbReference type="NCBI Taxonomy" id="863522"/>
    <lineage>
        <taxon>Bacteria</taxon>
        <taxon>Pseudomonadati</taxon>
        <taxon>Acidobacteriota</taxon>
        <taxon>Terriglobia</taxon>
        <taxon>Terriglobales</taxon>
        <taxon>Acidobacteriaceae</taxon>
        <taxon>Bryocella</taxon>
    </lineage>
</organism>
<dbReference type="AlphaFoldDB" id="A0A1H6B2Z7"/>
<evidence type="ECO:0000313" key="3">
    <source>
        <dbReference type="Proteomes" id="UP000236728"/>
    </source>
</evidence>
<evidence type="ECO:0000256" key="1">
    <source>
        <dbReference type="SAM" id="MobiDB-lite"/>
    </source>
</evidence>
<dbReference type="RefSeq" id="WP_103934337.1">
    <property type="nucleotide sequence ID" value="NZ_FNVA01000006.1"/>
</dbReference>
<dbReference type="Proteomes" id="UP000236728">
    <property type="component" value="Unassembled WGS sequence"/>
</dbReference>
<dbReference type="EMBL" id="FNVA01000006">
    <property type="protein sequence ID" value="SEG55218.1"/>
    <property type="molecule type" value="Genomic_DNA"/>
</dbReference>